<dbReference type="AlphaFoldDB" id="A0A934NWM9"/>
<sequence length="142" mass="16465">MRYDNSIHIVTAAKQRHELTRAKAIAALHELDRAGASISFEAVAHRAGVSRSWLYTQPDLKDEIARIRALRRPQHDQTLPPRQRANENSPRQRLDLALRRNRELADENERLRRQLAHALGQSRDNVQKRPTAQRDSITDQLR</sequence>
<proteinExistence type="predicted"/>
<dbReference type="InterPro" id="IPR046229">
    <property type="entry name" value="TnpC-like"/>
</dbReference>
<name>A0A934NWM9_9NOCA</name>
<accession>A0A934NWM9</accession>
<protein>
    <submittedName>
        <fullName evidence="2">Transposase</fullName>
    </submittedName>
</protein>
<dbReference type="Proteomes" id="UP000655868">
    <property type="component" value="Unassembled WGS sequence"/>
</dbReference>
<reference evidence="2" key="1">
    <citation type="submission" date="2020-12" db="EMBL/GenBank/DDBJ databases">
        <title>Antrihabitans popcorni sp. nov. and Antrihabitans auranticaus sp. nov., isolated from a larva cave.</title>
        <authorList>
            <person name="Lee S.D."/>
            <person name="Kim I.S."/>
        </authorList>
    </citation>
    <scope>NUCLEOTIDE SEQUENCE</scope>
    <source>
        <strain evidence="2">YC3-6</strain>
    </source>
</reference>
<feature type="compositionally biased region" description="Polar residues" evidence="1">
    <location>
        <begin position="122"/>
        <end position="142"/>
    </location>
</feature>
<dbReference type="EMBL" id="JAEMNV010000018">
    <property type="protein sequence ID" value="MBJ8342941.1"/>
    <property type="molecule type" value="Genomic_DNA"/>
</dbReference>
<dbReference type="RefSeq" id="WP_199708634.1">
    <property type="nucleotide sequence ID" value="NZ_JAEMNV010000018.1"/>
</dbReference>
<evidence type="ECO:0000313" key="2">
    <source>
        <dbReference type="EMBL" id="MBJ8342941.1"/>
    </source>
</evidence>
<organism evidence="2 3">
    <name type="scientific">Antrihabitans stalagmiti</name>
    <dbReference type="NCBI Taxonomy" id="2799499"/>
    <lineage>
        <taxon>Bacteria</taxon>
        <taxon>Bacillati</taxon>
        <taxon>Actinomycetota</taxon>
        <taxon>Actinomycetes</taxon>
        <taxon>Mycobacteriales</taxon>
        <taxon>Nocardiaceae</taxon>
        <taxon>Antrihabitans</taxon>
    </lineage>
</organism>
<evidence type="ECO:0000256" key="1">
    <source>
        <dbReference type="SAM" id="MobiDB-lite"/>
    </source>
</evidence>
<feature type="region of interest" description="Disordered" evidence="1">
    <location>
        <begin position="117"/>
        <end position="142"/>
    </location>
</feature>
<evidence type="ECO:0000313" key="3">
    <source>
        <dbReference type="Proteomes" id="UP000655868"/>
    </source>
</evidence>
<comment type="caution">
    <text evidence="2">The sequence shown here is derived from an EMBL/GenBank/DDBJ whole genome shotgun (WGS) entry which is preliminary data.</text>
</comment>
<gene>
    <name evidence="2" type="ORF">JGU71_29050</name>
</gene>
<keyword evidence="3" id="KW-1185">Reference proteome</keyword>
<dbReference type="Pfam" id="PF19776">
    <property type="entry name" value="DUF6262"/>
    <property type="match status" value="1"/>
</dbReference>
<feature type="region of interest" description="Disordered" evidence="1">
    <location>
        <begin position="71"/>
        <end position="94"/>
    </location>
</feature>